<feature type="transmembrane region" description="Helical" evidence="2">
    <location>
        <begin position="12"/>
        <end position="31"/>
    </location>
</feature>
<proteinExistence type="predicted"/>
<keyword evidence="2" id="KW-1133">Transmembrane helix</keyword>
<feature type="transmembrane region" description="Helical" evidence="2">
    <location>
        <begin position="98"/>
        <end position="117"/>
    </location>
</feature>
<comment type="caution">
    <text evidence="3">The sequence shown here is derived from an EMBL/GenBank/DDBJ whole genome shotgun (WGS) entry which is preliminary data.</text>
</comment>
<dbReference type="AlphaFoldDB" id="A0A5C6A1Z6"/>
<dbReference type="EMBL" id="SJPR01000008">
    <property type="protein sequence ID" value="TWT93436.1"/>
    <property type="molecule type" value="Genomic_DNA"/>
</dbReference>
<evidence type="ECO:0000256" key="2">
    <source>
        <dbReference type="SAM" id="Phobius"/>
    </source>
</evidence>
<dbReference type="RefSeq" id="WP_146446609.1">
    <property type="nucleotide sequence ID" value="NZ_SJPR01000008.1"/>
</dbReference>
<feature type="transmembrane region" description="Helical" evidence="2">
    <location>
        <begin position="71"/>
        <end position="92"/>
    </location>
</feature>
<dbReference type="OrthoDB" id="9993132at2"/>
<keyword evidence="4" id="KW-1185">Reference proteome</keyword>
<evidence type="ECO:0000313" key="3">
    <source>
        <dbReference type="EMBL" id="TWT93436.1"/>
    </source>
</evidence>
<protein>
    <recommendedName>
        <fullName evidence="5">ATP synthase I chain</fullName>
    </recommendedName>
</protein>
<gene>
    <name evidence="3" type="ORF">Pla108_39300</name>
</gene>
<sequence length="149" mass="15055">MNVTPTDRHSLLGVAPIVVAGVVVLAVAAVLGGGKIAVVAAVGIATTLAIYVVAETIAWLSGIKRPVERMLLTMGIRGMLAAIAVVVGVTASGVEPKTVALVALPLYLSLVAGEAAVATQLQTTQLQTNKPQATGMRPAGASLPARERN</sequence>
<feature type="transmembrane region" description="Helical" evidence="2">
    <location>
        <begin position="37"/>
        <end position="59"/>
    </location>
</feature>
<reference evidence="3 4" key="1">
    <citation type="submission" date="2019-02" db="EMBL/GenBank/DDBJ databases">
        <title>Deep-cultivation of Planctomycetes and their phenomic and genomic characterization uncovers novel biology.</title>
        <authorList>
            <person name="Wiegand S."/>
            <person name="Jogler M."/>
            <person name="Boedeker C."/>
            <person name="Pinto D."/>
            <person name="Vollmers J."/>
            <person name="Rivas-Marin E."/>
            <person name="Kohn T."/>
            <person name="Peeters S.H."/>
            <person name="Heuer A."/>
            <person name="Rast P."/>
            <person name="Oberbeckmann S."/>
            <person name="Bunk B."/>
            <person name="Jeske O."/>
            <person name="Meyerdierks A."/>
            <person name="Storesund J.E."/>
            <person name="Kallscheuer N."/>
            <person name="Luecker S."/>
            <person name="Lage O.M."/>
            <person name="Pohl T."/>
            <person name="Merkel B.J."/>
            <person name="Hornburger P."/>
            <person name="Mueller R.-W."/>
            <person name="Bruemmer F."/>
            <person name="Labrenz M."/>
            <person name="Spormann A.M."/>
            <person name="Op Den Camp H."/>
            <person name="Overmann J."/>
            <person name="Amann R."/>
            <person name="Jetten M.S.M."/>
            <person name="Mascher T."/>
            <person name="Medema M.H."/>
            <person name="Devos D.P."/>
            <person name="Kaster A.-K."/>
            <person name="Ovreas L."/>
            <person name="Rohde M."/>
            <person name="Galperin M.Y."/>
            <person name="Jogler C."/>
        </authorList>
    </citation>
    <scope>NUCLEOTIDE SEQUENCE [LARGE SCALE GENOMIC DNA]</scope>
    <source>
        <strain evidence="3 4">Pla108</strain>
    </source>
</reference>
<evidence type="ECO:0000313" key="4">
    <source>
        <dbReference type="Proteomes" id="UP000317421"/>
    </source>
</evidence>
<keyword evidence="2" id="KW-0812">Transmembrane</keyword>
<keyword evidence="2" id="KW-0472">Membrane</keyword>
<organism evidence="3 4">
    <name type="scientific">Botrimarina colliarenosi</name>
    <dbReference type="NCBI Taxonomy" id="2528001"/>
    <lineage>
        <taxon>Bacteria</taxon>
        <taxon>Pseudomonadati</taxon>
        <taxon>Planctomycetota</taxon>
        <taxon>Planctomycetia</taxon>
        <taxon>Pirellulales</taxon>
        <taxon>Lacipirellulaceae</taxon>
        <taxon>Botrimarina</taxon>
    </lineage>
</organism>
<name>A0A5C6A1Z6_9BACT</name>
<evidence type="ECO:0000256" key="1">
    <source>
        <dbReference type="SAM" id="MobiDB-lite"/>
    </source>
</evidence>
<accession>A0A5C6A1Z6</accession>
<feature type="region of interest" description="Disordered" evidence="1">
    <location>
        <begin position="128"/>
        <end position="149"/>
    </location>
</feature>
<evidence type="ECO:0008006" key="5">
    <source>
        <dbReference type="Google" id="ProtNLM"/>
    </source>
</evidence>
<dbReference type="Proteomes" id="UP000317421">
    <property type="component" value="Unassembled WGS sequence"/>
</dbReference>